<dbReference type="InParanoid" id="A0A3Q7GRP3"/>
<name>A0A3Q7GRP3_SOLLC</name>
<evidence type="ECO:0000313" key="2">
    <source>
        <dbReference type="EnsemblPlants" id="Solyc06g008663.1.1"/>
    </source>
</evidence>
<dbReference type="PaxDb" id="4081-Solyc06g008660.2.1"/>
<organism evidence="2">
    <name type="scientific">Solanum lycopersicum</name>
    <name type="common">Tomato</name>
    <name type="synonym">Lycopersicon esculentum</name>
    <dbReference type="NCBI Taxonomy" id="4081"/>
    <lineage>
        <taxon>Eukaryota</taxon>
        <taxon>Viridiplantae</taxon>
        <taxon>Streptophyta</taxon>
        <taxon>Embryophyta</taxon>
        <taxon>Tracheophyta</taxon>
        <taxon>Spermatophyta</taxon>
        <taxon>Magnoliopsida</taxon>
        <taxon>eudicotyledons</taxon>
        <taxon>Gunneridae</taxon>
        <taxon>Pentapetalae</taxon>
        <taxon>asterids</taxon>
        <taxon>lamiids</taxon>
        <taxon>Solanales</taxon>
        <taxon>Solanaceae</taxon>
        <taxon>Solanoideae</taxon>
        <taxon>Solaneae</taxon>
        <taxon>Solanum</taxon>
        <taxon>Solanum subgen. Lycopersicon</taxon>
    </lineage>
</organism>
<dbReference type="InterPro" id="IPR015333">
    <property type="entry name" value="Pollen_allergen_ole-e-6"/>
</dbReference>
<dbReference type="OMA" id="EDMAVEY"/>
<evidence type="ECO:0000256" key="1">
    <source>
        <dbReference type="SAM" id="SignalP"/>
    </source>
</evidence>
<reference evidence="2" key="2">
    <citation type="submission" date="2019-01" db="UniProtKB">
        <authorList>
            <consortium name="EnsemblPlants"/>
        </authorList>
    </citation>
    <scope>IDENTIFICATION</scope>
    <source>
        <strain evidence="2">cv. Heinz 1706</strain>
    </source>
</reference>
<dbReference type="PANTHER" id="PTHR35632">
    <property type="entry name" value="MAJOR POLLEN ALLERGEN OLE E 6-LIKE"/>
    <property type="match status" value="1"/>
</dbReference>
<evidence type="ECO:0000313" key="3">
    <source>
        <dbReference type="Proteomes" id="UP000004994"/>
    </source>
</evidence>
<keyword evidence="3" id="KW-1185">Reference proteome</keyword>
<keyword evidence="1" id="KW-0732">Signal</keyword>
<sequence>MGASKKFFSLFLICIFVISSCVDISMATKEVNDERFRMTYENMADDYGKCRTKCVALCISSGKEKSACETPCGGECVAKILRASVKAMYSASVVDEVTVGCKVAFQLTTDPPRLSTYHLHKAPDR</sequence>
<dbReference type="PANTHER" id="PTHR35632:SF10">
    <property type="entry name" value="ANTI-PCD PROTEIN"/>
    <property type="match status" value="1"/>
</dbReference>
<dbReference type="PROSITE" id="PS51257">
    <property type="entry name" value="PROKAR_LIPOPROTEIN"/>
    <property type="match status" value="1"/>
</dbReference>
<feature type="chain" id="PRO_5018744820" evidence="1">
    <location>
        <begin position="28"/>
        <end position="125"/>
    </location>
</feature>
<dbReference type="Proteomes" id="UP000004994">
    <property type="component" value="Chromosome 6"/>
</dbReference>
<accession>A0A3Q7GRP3</accession>
<dbReference type="EnsemblPlants" id="Solyc06g008663.1.1">
    <property type="protein sequence ID" value="Solyc06g008663.1.1"/>
    <property type="gene ID" value="Solyc06g008663.1"/>
</dbReference>
<protein>
    <submittedName>
        <fullName evidence="2">Uncharacterized protein</fullName>
    </submittedName>
</protein>
<dbReference type="Gramene" id="Solyc06g008663.1.1">
    <property type="protein sequence ID" value="Solyc06g008663.1.1"/>
    <property type="gene ID" value="Solyc06g008663.1"/>
</dbReference>
<feature type="signal peptide" evidence="1">
    <location>
        <begin position="1"/>
        <end position="27"/>
    </location>
</feature>
<proteinExistence type="predicted"/>
<reference evidence="2" key="1">
    <citation type="journal article" date="2012" name="Nature">
        <title>The tomato genome sequence provides insights into fleshy fruit evolution.</title>
        <authorList>
            <consortium name="Tomato Genome Consortium"/>
        </authorList>
    </citation>
    <scope>NUCLEOTIDE SEQUENCE [LARGE SCALE GENOMIC DNA]</scope>
    <source>
        <strain evidence="2">cv. Heinz 1706</strain>
    </source>
</reference>
<dbReference type="AlphaFoldDB" id="A0A3Q7GRP3"/>